<feature type="compositionally biased region" description="Polar residues" evidence="1">
    <location>
        <begin position="64"/>
        <end position="82"/>
    </location>
</feature>
<dbReference type="EMBL" id="AWUE01022395">
    <property type="protein sequence ID" value="OMO58667.1"/>
    <property type="molecule type" value="Genomic_DNA"/>
</dbReference>
<evidence type="ECO:0000313" key="2">
    <source>
        <dbReference type="EMBL" id="OMO58667.1"/>
    </source>
</evidence>
<reference evidence="3" key="1">
    <citation type="submission" date="2013-09" db="EMBL/GenBank/DDBJ databases">
        <title>Corchorus olitorius genome sequencing.</title>
        <authorList>
            <person name="Alam M."/>
            <person name="Haque M.S."/>
            <person name="Islam M.S."/>
            <person name="Emdad E.M."/>
            <person name="Islam M.M."/>
            <person name="Ahmed B."/>
            <person name="Halim A."/>
            <person name="Hossen Q.M.M."/>
            <person name="Hossain M.Z."/>
            <person name="Ahmed R."/>
            <person name="Khan M.M."/>
            <person name="Islam R."/>
            <person name="Rashid M.M."/>
            <person name="Khan S.A."/>
            <person name="Rahman M.S."/>
            <person name="Alam M."/>
            <person name="Yahiya A.S."/>
            <person name="Khan M.S."/>
            <person name="Azam M.S."/>
            <person name="Haque T."/>
            <person name="Lashkar M.Z.H."/>
            <person name="Akhand A.I."/>
            <person name="Morshed G."/>
            <person name="Roy S."/>
            <person name="Uddin K.S."/>
            <person name="Rabeya T."/>
            <person name="Hossain A.S."/>
            <person name="Chowdhury A."/>
            <person name="Snigdha A.R."/>
            <person name="Mortoza M.S."/>
            <person name="Matin S.A."/>
            <person name="Hoque S.M.E."/>
            <person name="Islam M.K."/>
            <person name="Roy D.K."/>
            <person name="Haider R."/>
            <person name="Moosa M.M."/>
            <person name="Elias S.M."/>
            <person name="Hasan A.M."/>
            <person name="Jahan S."/>
            <person name="Shafiuddin M."/>
            <person name="Mahmood N."/>
            <person name="Shommy N.S."/>
        </authorList>
    </citation>
    <scope>NUCLEOTIDE SEQUENCE [LARGE SCALE GENOMIC DNA]</scope>
    <source>
        <strain evidence="3">cv. O-4</strain>
    </source>
</reference>
<feature type="region of interest" description="Disordered" evidence="1">
    <location>
        <begin position="52"/>
        <end position="82"/>
    </location>
</feature>
<gene>
    <name evidence="2" type="ORF">COLO4_34432</name>
</gene>
<comment type="caution">
    <text evidence="2">The sequence shown here is derived from an EMBL/GenBank/DDBJ whole genome shotgun (WGS) entry which is preliminary data.</text>
</comment>
<proteinExistence type="predicted"/>
<keyword evidence="3" id="KW-1185">Reference proteome</keyword>
<sequence length="92" mass="10256">MAPESQIEDEILRVVRLKNSRNLSFFLLASINQGGCFCHGSKLFLSAANRHERQTAPKAKKSSKQSLLTTNPKRSHGSPDQSTICNRIICKD</sequence>
<evidence type="ECO:0000313" key="3">
    <source>
        <dbReference type="Proteomes" id="UP000187203"/>
    </source>
</evidence>
<organism evidence="2 3">
    <name type="scientific">Corchorus olitorius</name>
    <dbReference type="NCBI Taxonomy" id="93759"/>
    <lineage>
        <taxon>Eukaryota</taxon>
        <taxon>Viridiplantae</taxon>
        <taxon>Streptophyta</taxon>
        <taxon>Embryophyta</taxon>
        <taxon>Tracheophyta</taxon>
        <taxon>Spermatophyta</taxon>
        <taxon>Magnoliopsida</taxon>
        <taxon>eudicotyledons</taxon>
        <taxon>Gunneridae</taxon>
        <taxon>Pentapetalae</taxon>
        <taxon>rosids</taxon>
        <taxon>malvids</taxon>
        <taxon>Malvales</taxon>
        <taxon>Malvaceae</taxon>
        <taxon>Grewioideae</taxon>
        <taxon>Apeibeae</taxon>
        <taxon>Corchorus</taxon>
    </lineage>
</organism>
<protein>
    <submittedName>
        <fullName evidence="2">Uncharacterized protein</fullName>
    </submittedName>
</protein>
<dbReference type="AlphaFoldDB" id="A0A1R3GKS6"/>
<evidence type="ECO:0000256" key="1">
    <source>
        <dbReference type="SAM" id="MobiDB-lite"/>
    </source>
</evidence>
<name>A0A1R3GKS6_9ROSI</name>
<accession>A0A1R3GKS6</accession>
<dbReference type="Proteomes" id="UP000187203">
    <property type="component" value="Unassembled WGS sequence"/>
</dbReference>